<dbReference type="AlphaFoldDB" id="A0A9D2J770"/>
<dbReference type="GO" id="GO:0009401">
    <property type="term" value="P:phosphoenolpyruvate-dependent sugar phosphotransferase system"/>
    <property type="evidence" value="ECO:0007669"/>
    <property type="project" value="InterPro"/>
</dbReference>
<dbReference type="PROSITE" id="PS51099">
    <property type="entry name" value="PTS_EIIB_TYPE_2"/>
    <property type="match status" value="1"/>
</dbReference>
<comment type="caution">
    <text evidence="3">The sequence shown here is derived from an EMBL/GenBank/DDBJ whole genome shotgun (WGS) entry which is preliminary data.</text>
</comment>
<reference evidence="3" key="1">
    <citation type="journal article" date="2021" name="PeerJ">
        <title>Extensive microbial diversity within the chicken gut microbiome revealed by metagenomics and culture.</title>
        <authorList>
            <person name="Gilroy R."/>
            <person name="Ravi A."/>
            <person name="Getino M."/>
            <person name="Pursley I."/>
            <person name="Horton D.L."/>
            <person name="Alikhan N.F."/>
            <person name="Baker D."/>
            <person name="Gharbi K."/>
            <person name="Hall N."/>
            <person name="Watson M."/>
            <person name="Adriaenssens E.M."/>
            <person name="Foster-Nyarko E."/>
            <person name="Jarju S."/>
            <person name="Secka A."/>
            <person name="Antonio M."/>
            <person name="Oren A."/>
            <person name="Chaudhuri R.R."/>
            <person name="La Ragione R."/>
            <person name="Hildebrand F."/>
            <person name="Pallen M.J."/>
        </authorList>
    </citation>
    <scope>NUCLEOTIDE SEQUENCE</scope>
    <source>
        <strain evidence="3">CHK179-28034</strain>
    </source>
</reference>
<evidence type="ECO:0000256" key="1">
    <source>
        <dbReference type="ARBA" id="ARBA00022679"/>
    </source>
</evidence>
<dbReference type="InterPro" id="IPR036095">
    <property type="entry name" value="PTS_EIIB-like_sf"/>
</dbReference>
<dbReference type="EMBL" id="DXBR01000046">
    <property type="protein sequence ID" value="HIZ39201.1"/>
    <property type="molecule type" value="Genomic_DNA"/>
</dbReference>
<dbReference type="InterPro" id="IPR003501">
    <property type="entry name" value="PTS_EIIB_2/3"/>
</dbReference>
<proteinExistence type="predicted"/>
<keyword evidence="3" id="KW-0813">Transport</keyword>
<gene>
    <name evidence="3" type="ORF">H9968_04625</name>
</gene>
<accession>A0A9D2J770</accession>
<dbReference type="CDD" id="cd05563">
    <property type="entry name" value="PTS_IIB_ascorbate"/>
    <property type="match status" value="1"/>
</dbReference>
<keyword evidence="1" id="KW-0808">Transferase</keyword>
<dbReference type="Gene3D" id="3.40.50.2300">
    <property type="match status" value="1"/>
</dbReference>
<dbReference type="SUPFAM" id="SSF52794">
    <property type="entry name" value="PTS system IIB component-like"/>
    <property type="match status" value="1"/>
</dbReference>
<sequence length="99" mass="10801">MKELNIMTVCGFGIGSSLILKMTVDTVLEKNGISANTEPHDVTSVTDQGVDLLLVSNELYPQVKDKVSCPILIIDNFVDEAEVAGKLLPKIKELEVENK</sequence>
<dbReference type="InterPro" id="IPR013011">
    <property type="entry name" value="PTS_EIIB_2"/>
</dbReference>
<dbReference type="Proteomes" id="UP000824049">
    <property type="component" value="Unassembled WGS sequence"/>
</dbReference>
<organism evidence="3 4">
    <name type="scientific">Candidatus Anaerobutyricum stercoris</name>
    <dbReference type="NCBI Taxonomy" id="2838457"/>
    <lineage>
        <taxon>Bacteria</taxon>
        <taxon>Bacillati</taxon>
        <taxon>Bacillota</taxon>
        <taxon>Clostridia</taxon>
        <taxon>Lachnospirales</taxon>
        <taxon>Lachnospiraceae</taxon>
        <taxon>Anaerobutyricum</taxon>
    </lineage>
</organism>
<evidence type="ECO:0000259" key="2">
    <source>
        <dbReference type="PROSITE" id="PS51099"/>
    </source>
</evidence>
<keyword evidence="3" id="KW-0762">Sugar transport</keyword>
<dbReference type="GO" id="GO:0008982">
    <property type="term" value="F:protein-N(PI)-phosphohistidine-sugar phosphotransferase activity"/>
    <property type="evidence" value="ECO:0007669"/>
    <property type="project" value="InterPro"/>
</dbReference>
<feature type="domain" description="PTS EIIB type-2" evidence="2">
    <location>
        <begin position="4"/>
        <end position="95"/>
    </location>
</feature>
<evidence type="ECO:0000313" key="4">
    <source>
        <dbReference type="Proteomes" id="UP000824049"/>
    </source>
</evidence>
<evidence type="ECO:0000313" key="3">
    <source>
        <dbReference type="EMBL" id="HIZ39201.1"/>
    </source>
</evidence>
<name>A0A9D2J770_9FIRM</name>
<reference evidence="3" key="2">
    <citation type="submission" date="2021-04" db="EMBL/GenBank/DDBJ databases">
        <authorList>
            <person name="Gilroy R."/>
        </authorList>
    </citation>
    <scope>NUCLEOTIDE SEQUENCE</scope>
    <source>
        <strain evidence="3">CHK179-28034</strain>
    </source>
</reference>
<dbReference type="Pfam" id="PF02302">
    <property type="entry name" value="PTS_IIB"/>
    <property type="match status" value="1"/>
</dbReference>
<protein>
    <submittedName>
        <fullName evidence="3">PTS sugar transporter subunit IIB</fullName>
    </submittedName>
</protein>